<protein>
    <submittedName>
        <fullName evidence="2">FeoC-like transcriptional regulator</fullName>
    </submittedName>
</protein>
<evidence type="ECO:0000259" key="1">
    <source>
        <dbReference type="Pfam" id="PF09012"/>
    </source>
</evidence>
<name>A0ABP8Q960_9GAMM</name>
<dbReference type="Pfam" id="PF09012">
    <property type="entry name" value="FeoC"/>
    <property type="match status" value="1"/>
</dbReference>
<dbReference type="Gene3D" id="1.10.10.10">
    <property type="entry name" value="Winged helix-like DNA-binding domain superfamily/Winged helix DNA-binding domain"/>
    <property type="match status" value="1"/>
</dbReference>
<accession>A0ABP8Q960</accession>
<dbReference type="InterPro" id="IPR015102">
    <property type="entry name" value="Tscrpt_reg_HTH_FeoC"/>
</dbReference>
<dbReference type="Proteomes" id="UP001501321">
    <property type="component" value="Unassembled WGS sequence"/>
</dbReference>
<evidence type="ECO:0000313" key="2">
    <source>
        <dbReference type="EMBL" id="GAA4498117.1"/>
    </source>
</evidence>
<sequence>MILQEVGQSLQTAGRLSQKELARRHRIPEGMLEGIMGVWMRKGRVRKCQTGGCHGGCCSQQAEVIYEWLPEGQIGLVVSP</sequence>
<dbReference type="SUPFAM" id="SSF46785">
    <property type="entry name" value="Winged helix' DNA-binding domain"/>
    <property type="match status" value="1"/>
</dbReference>
<dbReference type="RefSeq" id="WP_345011804.1">
    <property type="nucleotide sequence ID" value="NZ_BAABFC010000010.1"/>
</dbReference>
<dbReference type="InterPro" id="IPR036388">
    <property type="entry name" value="WH-like_DNA-bd_sf"/>
</dbReference>
<feature type="domain" description="Transcriptional regulator HTH-type FeoC" evidence="1">
    <location>
        <begin position="2"/>
        <end position="67"/>
    </location>
</feature>
<comment type="caution">
    <text evidence="2">The sequence shown here is derived from an EMBL/GenBank/DDBJ whole genome shotgun (WGS) entry which is preliminary data.</text>
</comment>
<dbReference type="InterPro" id="IPR036390">
    <property type="entry name" value="WH_DNA-bd_sf"/>
</dbReference>
<organism evidence="2 3">
    <name type="scientific">Pseudaeromonas paramecii</name>
    <dbReference type="NCBI Taxonomy" id="2138166"/>
    <lineage>
        <taxon>Bacteria</taxon>
        <taxon>Pseudomonadati</taxon>
        <taxon>Pseudomonadota</taxon>
        <taxon>Gammaproteobacteria</taxon>
        <taxon>Aeromonadales</taxon>
        <taxon>Aeromonadaceae</taxon>
        <taxon>Pseudaeromonas</taxon>
    </lineage>
</organism>
<keyword evidence="3" id="KW-1185">Reference proteome</keyword>
<dbReference type="EMBL" id="BAABFC010000010">
    <property type="protein sequence ID" value="GAA4498117.1"/>
    <property type="molecule type" value="Genomic_DNA"/>
</dbReference>
<evidence type="ECO:0000313" key="3">
    <source>
        <dbReference type="Proteomes" id="UP001501321"/>
    </source>
</evidence>
<proteinExistence type="predicted"/>
<gene>
    <name evidence="2" type="ORF">GCM10023095_15920</name>
</gene>
<reference evidence="3" key="1">
    <citation type="journal article" date="2019" name="Int. J. Syst. Evol. Microbiol.">
        <title>The Global Catalogue of Microorganisms (GCM) 10K type strain sequencing project: providing services to taxonomists for standard genome sequencing and annotation.</title>
        <authorList>
            <consortium name="The Broad Institute Genomics Platform"/>
            <consortium name="The Broad Institute Genome Sequencing Center for Infectious Disease"/>
            <person name="Wu L."/>
            <person name="Ma J."/>
        </authorList>
    </citation>
    <scope>NUCLEOTIDE SEQUENCE [LARGE SCALE GENOMIC DNA]</scope>
    <source>
        <strain evidence="3">JCM 32226</strain>
    </source>
</reference>